<evidence type="ECO:0000256" key="1">
    <source>
        <dbReference type="ARBA" id="ARBA00007572"/>
    </source>
</evidence>
<keyword evidence="3 6" id="KW-0436">Ligase</keyword>
<dbReference type="InterPro" id="IPR016059">
    <property type="entry name" value="DNA_ligase_ATP-dep_CS"/>
</dbReference>
<dbReference type="GO" id="GO:0006281">
    <property type="term" value="P:DNA repair"/>
    <property type="evidence" value="ECO:0007669"/>
    <property type="project" value="InterPro"/>
</dbReference>
<proteinExistence type="inferred from homology"/>
<dbReference type="GO" id="GO:0006310">
    <property type="term" value="P:DNA recombination"/>
    <property type="evidence" value="ECO:0007669"/>
    <property type="project" value="InterPro"/>
</dbReference>
<reference evidence="6 7" key="1">
    <citation type="submission" date="2010-12" db="EMBL/GenBank/DDBJ databases">
        <title>Complete sequence of Bacillus cellulosilyticus DSM 2522.</title>
        <authorList>
            <consortium name="US DOE Joint Genome Institute"/>
            <person name="Lucas S."/>
            <person name="Copeland A."/>
            <person name="Lapidus A."/>
            <person name="Cheng J.-F."/>
            <person name="Bruce D."/>
            <person name="Goodwin L."/>
            <person name="Pitluck S."/>
            <person name="Chertkov O."/>
            <person name="Detter J.C."/>
            <person name="Han C."/>
            <person name="Tapia R."/>
            <person name="Land M."/>
            <person name="Hauser L."/>
            <person name="Jeffries C."/>
            <person name="Kyrpides N."/>
            <person name="Ivanova N."/>
            <person name="Mikhailova N."/>
            <person name="Brumm P."/>
            <person name="Mead D."/>
            <person name="Woyke T."/>
        </authorList>
    </citation>
    <scope>NUCLEOTIDE SEQUENCE [LARGE SCALE GENOMIC DNA]</scope>
    <source>
        <strain evidence="7">ATCC 21833 / DSM 2522 / FERM P-1141 / JCM 9156 / N-4</strain>
    </source>
</reference>
<dbReference type="KEGG" id="bco:Bcell_3193"/>
<dbReference type="InterPro" id="IPR012309">
    <property type="entry name" value="DNA_ligase_ATP-dep_C"/>
</dbReference>
<dbReference type="CDD" id="cd07971">
    <property type="entry name" value="OBF_DNA_ligase_LigD"/>
    <property type="match status" value="1"/>
</dbReference>
<dbReference type="Pfam" id="PF01068">
    <property type="entry name" value="DNA_ligase_A_M"/>
    <property type="match status" value="1"/>
</dbReference>
<evidence type="ECO:0000256" key="3">
    <source>
        <dbReference type="ARBA" id="ARBA00022598"/>
    </source>
</evidence>
<dbReference type="InterPro" id="IPR050191">
    <property type="entry name" value="ATP-dep_DNA_ligase"/>
</dbReference>
<dbReference type="eggNOG" id="COG1793">
    <property type="taxonomic scope" value="Bacteria"/>
</dbReference>
<evidence type="ECO:0000313" key="7">
    <source>
        <dbReference type="Proteomes" id="UP000001401"/>
    </source>
</evidence>
<evidence type="ECO:0000259" key="5">
    <source>
        <dbReference type="PROSITE" id="PS50160"/>
    </source>
</evidence>
<dbReference type="EC" id="6.5.1.1" evidence="2"/>
<dbReference type="CDD" id="cd07906">
    <property type="entry name" value="Adenylation_DNA_ligase_LigD_LigC"/>
    <property type="match status" value="1"/>
</dbReference>
<dbReference type="STRING" id="649639.Bcell_3193"/>
<organism evidence="6 7">
    <name type="scientific">Evansella cellulosilytica (strain ATCC 21833 / DSM 2522 / FERM P-1141 / JCM 9156 / N-4)</name>
    <name type="common">Bacillus cellulosilyticus</name>
    <dbReference type="NCBI Taxonomy" id="649639"/>
    <lineage>
        <taxon>Bacteria</taxon>
        <taxon>Bacillati</taxon>
        <taxon>Bacillota</taxon>
        <taxon>Bacilli</taxon>
        <taxon>Bacillales</taxon>
        <taxon>Bacillaceae</taxon>
        <taxon>Evansella</taxon>
    </lineage>
</organism>
<dbReference type="SUPFAM" id="SSF56091">
    <property type="entry name" value="DNA ligase/mRNA capping enzyme, catalytic domain"/>
    <property type="match status" value="1"/>
</dbReference>
<keyword evidence="7" id="KW-1185">Reference proteome</keyword>
<dbReference type="Gene3D" id="2.40.50.140">
    <property type="entry name" value="Nucleic acid-binding proteins"/>
    <property type="match status" value="1"/>
</dbReference>
<dbReference type="SUPFAM" id="SSF50249">
    <property type="entry name" value="Nucleic acid-binding proteins"/>
    <property type="match status" value="1"/>
</dbReference>
<name>E6U0J0_EVAC2</name>
<dbReference type="InterPro" id="IPR012310">
    <property type="entry name" value="DNA_ligase_ATP-dep_cent"/>
</dbReference>
<dbReference type="HOGENOM" id="CLU_008325_4_0_9"/>
<dbReference type="Proteomes" id="UP000001401">
    <property type="component" value="Chromosome"/>
</dbReference>
<evidence type="ECO:0000256" key="2">
    <source>
        <dbReference type="ARBA" id="ARBA00012727"/>
    </source>
</evidence>
<dbReference type="PANTHER" id="PTHR45674:SF4">
    <property type="entry name" value="DNA LIGASE 1"/>
    <property type="match status" value="1"/>
</dbReference>
<protein>
    <recommendedName>
        <fullName evidence="2">DNA ligase (ATP)</fullName>
        <ecNumber evidence="2">6.5.1.1</ecNumber>
    </recommendedName>
</protein>
<dbReference type="Pfam" id="PF04679">
    <property type="entry name" value="DNA_ligase_A_C"/>
    <property type="match status" value="1"/>
</dbReference>
<dbReference type="AlphaFoldDB" id="E6U0J0"/>
<evidence type="ECO:0000256" key="4">
    <source>
        <dbReference type="ARBA" id="ARBA00034003"/>
    </source>
</evidence>
<sequence>MNIDFIKPFEPVQANIVPQGNEWIYEMKWDGVRIINYYNGDNVRLFNRKQNERTQQFPELLDIHSYCKASSVILDGEVIALGENGKPSFHQVMRRDALRNMDKVKQLIPILSVFYCIFDIVYYNDEWVNDWHLSDRKDLLSEIITPNEFIQLTPSYDDGETLFDVTKQQGMEGIVAKKLSSTYAFGGKDNRWLKIKNFQDIIAVVGGVTYRNGIVNAILLGLYDNDMNLHYIGHAGTGKLTQNDWRILTNFVDQLKIAQKPFVNEPERAKDAQWIKPSLTVKIKYIEWPKGRSIRQPSIQSFVDIPPTECLLPK</sequence>
<accession>E6U0J0</accession>
<feature type="domain" description="ATP-dependent DNA ligase family profile" evidence="5">
    <location>
        <begin position="113"/>
        <end position="196"/>
    </location>
</feature>
<dbReference type="GO" id="GO:0005524">
    <property type="term" value="F:ATP binding"/>
    <property type="evidence" value="ECO:0007669"/>
    <property type="project" value="InterPro"/>
</dbReference>
<dbReference type="Gene3D" id="3.30.470.30">
    <property type="entry name" value="DNA ligase/mRNA capping enzyme"/>
    <property type="match status" value="1"/>
</dbReference>
<dbReference type="GO" id="GO:0003910">
    <property type="term" value="F:DNA ligase (ATP) activity"/>
    <property type="evidence" value="ECO:0007669"/>
    <property type="project" value="UniProtKB-EC"/>
</dbReference>
<comment type="catalytic activity">
    <reaction evidence="4">
        <text>ATP + (deoxyribonucleotide)n-3'-hydroxyl + 5'-phospho-(deoxyribonucleotide)m = (deoxyribonucleotide)n+m + AMP + diphosphate.</text>
        <dbReference type="EC" id="6.5.1.1"/>
    </reaction>
</comment>
<gene>
    <name evidence="6" type="ordered locus">Bcell_3193</name>
</gene>
<dbReference type="PROSITE" id="PS50160">
    <property type="entry name" value="DNA_LIGASE_A3"/>
    <property type="match status" value="1"/>
</dbReference>
<evidence type="ECO:0000313" key="6">
    <source>
        <dbReference type="EMBL" id="ADU31435.1"/>
    </source>
</evidence>
<dbReference type="EMBL" id="CP002394">
    <property type="protein sequence ID" value="ADU31435.1"/>
    <property type="molecule type" value="Genomic_DNA"/>
</dbReference>
<dbReference type="PROSITE" id="PS00697">
    <property type="entry name" value="DNA_LIGASE_A1"/>
    <property type="match status" value="1"/>
</dbReference>
<dbReference type="PANTHER" id="PTHR45674">
    <property type="entry name" value="DNA LIGASE 1/3 FAMILY MEMBER"/>
    <property type="match status" value="1"/>
</dbReference>
<comment type="similarity">
    <text evidence="1">Belongs to the ATP-dependent DNA ligase family.</text>
</comment>
<dbReference type="InterPro" id="IPR012340">
    <property type="entry name" value="NA-bd_OB-fold"/>
</dbReference>